<protein>
    <submittedName>
        <fullName evidence="1">Uncharacterized protein</fullName>
    </submittedName>
</protein>
<dbReference type="EMBL" id="KB909126">
    <property type="protein sequence ID" value="EOB13067.1"/>
    <property type="molecule type" value="Genomic_DNA"/>
</dbReference>
<dbReference type="VEuPathDB" id="MicrosporidiaDB:NBO_218g0003"/>
<sequence length="507" mass="60814">MNWFIVLGIHILNIQGNHLNIRRVSLLKGDFWCHNQEKVEIFNKKYLSKIIFDIEDKSGNGKYDGLKFDPSNMKFLKFTENRYAILSGKVSKDISSSLNSAEDVDTFFKFDFYFAREPIEFYKYYNEHEEILEICKTYMLPELHTERNDIMLNYERIKTRMHHIKNIFRRLLHLKSILFDDFFFIVNGKKEQEWINDDKIFNLYYFNNYTDCLKSLTKYVKNLKKLIFMVADKVDLINEKFSLEIAQPFNENEECVRNFLPVKTEFTKATKLLYKKTCYYLKNKILENSNFFIFGSEHDFESYLDNLCKFAMELVKTKNIDFYCGNLDKKKIIFRDLTVSIDSHIKKLQDTNEKEFCESETFYNYFSYLLRKKVETFNDYISVEKILIDYTSMFTYITNLIRIIDEPSSHIFEYLTPSPIFTENYNYRIIDGIEIKSLNKIKIAQIKALDYDDNVHILNDGVEYFSNKFKKIYLPSDVLKMKNIREIELISSDNLLGKRFEIKEYLT</sequence>
<dbReference type="Proteomes" id="UP000016927">
    <property type="component" value="Unassembled WGS sequence"/>
</dbReference>
<dbReference type="AlphaFoldDB" id="R0KS78"/>
<organism evidence="1 2">
    <name type="scientific">Nosema bombycis (strain CQ1 / CVCC 102059)</name>
    <name type="common">Microsporidian parasite</name>
    <name type="synonym">Pebrine of silkworm</name>
    <dbReference type="NCBI Taxonomy" id="578461"/>
    <lineage>
        <taxon>Eukaryota</taxon>
        <taxon>Fungi</taxon>
        <taxon>Fungi incertae sedis</taxon>
        <taxon>Microsporidia</taxon>
        <taxon>Nosematidae</taxon>
        <taxon>Nosema</taxon>
    </lineage>
</organism>
<keyword evidence="2" id="KW-1185">Reference proteome</keyword>
<evidence type="ECO:0000313" key="1">
    <source>
        <dbReference type="EMBL" id="EOB13067.1"/>
    </source>
</evidence>
<accession>R0KS78</accession>
<proteinExistence type="predicted"/>
<dbReference type="HOGENOM" id="CLU_512003_0_0_1"/>
<evidence type="ECO:0000313" key="2">
    <source>
        <dbReference type="Proteomes" id="UP000016927"/>
    </source>
</evidence>
<gene>
    <name evidence="1" type="ORF">NBO_218g0003</name>
</gene>
<reference evidence="1 2" key="1">
    <citation type="journal article" date="2013" name="BMC Genomics">
        <title>Comparative genomics of parasitic silkworm microsporidia reveal an association between genome expansion and host adaptation.</title>
        <authorList>
            <person name="Pan G."/>
            <person name="Xu J."/>
            <person name="Li T."/>
            <person name="Xia Q."/>
            <person name="Liu S.L."/>
            <person name="Zhang G."/>
            <person name="Li S."/>
            <person name="Li C."/>
            <person name="Liu H."/>
            <person name="Yang L."/>
            <person name="Liu T."/>
            <person name="Zhang X."/>
            <person name="Wu Z."/>
            <person name="Fan W."/>
            <person name="Dang X."/>
            <person name="Xiang H."/>
            <person name="Tao M."/>
            <person name="Li Y."/>
            <person name="Hu J."/>
            <person name="Li Z."/>
            <person name="Lin L."/>
            <person name="Luo J."/>
            <person name="Geng L."/>
            <person name="Wang L."/>
            <person name="Long M."/>
            <person name="Wan Y."/>
            <person name="He N."/>
            <person name="Zhang Z."/>
            <person name="Lu C."/>
            <person name="Keeling P.J."/>
            <person name="Wang J."/>
            <person name="Xiang Z."/>
            <person name="Zhou Z."/>
        </authorList>
    </citation>
    <scope>NUCLEOTIDE SEQUENCE [LARGE SCALE GENOMIC DNA]</scope>
    <source>
        <strain evidence="2">CQ1 / CVCC 102059</strain>
    </source>
</reference>
<name>R0KS78_NOSB1</name>